<dbReference type="SUPFAM" id="SSF48452">
    <property type="entry name" value="TPR-like"/>
    <property type="match status" value="1"/>
</dbReference>
<evidence type="ECO:0000313" key="2">
    <source>
        <dbReference type="Proteomes" id="UP000014634"/>
    </source>
</evidence>
<organism evidence="1 2">
    <name type="scientific">Treponema medium ATCC 700293</name>
    <dbReference type="NCBI Taxonomy" id="1125700"/>
    <lineage>
        <taxon>Bacteria</taxon>
        <taxon>Pseudomonadati</taxon>
        <taxon>Spirochaetota</taxon>
        <taxon>Spirochaetia</taxon>
        <taxon>Spirochaetales</taxon>
        <taxon>Treponemataceae</taxon>
        <taxon>Treponema</taxon>
    </lineage>
</organism>
<dbReference type="InterPro" id="IPR011990">
    <property type="entry name" value="TPR-like_helical_dom_sf"/>
</dbReference>
<reference evidence="1 2" key="1">
    <citation type="submission" date="2013-04" db="EMBL/GenBank/DDBJ databases">
        <title>The Genome Sequence of Treponema medium ATCC 700293.</title>
        <authorList>
            <consortium name="The Broad Institute Genomics Platform"/>
            <person name="Earl A."/>
            <person name="Ward D."/>
            <person name="Feldgarden M."/>
            <person name="Gevers D."/>
            <person name="Leonetti C."/>
            <person name="Blanton J.M."/>
            <person name="Dewhirst F.E."/>
            <person name="Izard J."/>
            <person name="Walker B."/>
            <person name="Young S."/>
            <person name="Zeng Q."/>
            <person name="Gargeya S."/>
            <person name="Fitzgerald M."/>
            <person name="Haas B."/>
            <person name="Abouelleil A."/>
            <person name="Allen A.W."/>
            <person name="Alvarado L."/>
            <person name="Arachchi H.M."/>
            <person name="Berlin A.M."/>
            <person name="Chapman S.B."/>
            <person name="Gainer-Dewar J."/>
            <person name="Goldberg J."/>
            <person name="Griggs A."/>
            <person name="Gujja S."/>
            <person name="Hansen M."/>
            <person name="Howarth C."/>
            <person name="Imamovic A."/>
            <person name="Ireland A."/>
            <person name="Larimer J."/>
            <person name="McCowan C."/>
            <person name="Murphy C."/>
            <person name="Pearson M."/>
            <person name="Poon T.W."/>
            <person name="Priest M."/>
            <person name="Roberts A."/>
            <person name="Saif S."/>
            <person name="Shea T."/>
            <person name="Sisk P."/>
            <person name="Sykes S."/>
            <person name="Wortman J."/>
            <person name="Nusbaum C."/>
            <person name="Birren B."/>
        </authorList>
    </citation>
    <scope>NUCLEOTIDE SEQUENCE [LARGE SCALE GENOMIC DNA]</scope>
    <source>
        <strain evidence="1 2">ATCC 700293</strain>
    </source>
</reference>
<dbReference type="Proteomes" id="UP000014634">
    <property type="component" value="Unassembled WGS sequence"/>
</dbReference>
<dbReference type="AlphaFoldDB" id="A0AA87TEQ9"/>
<name>A0AA87TEQ9_TREMD</name>
<gene>
    <name evidence="1" type="ORF">HMPREF9195_01420</name>
</gene>
<proteinExistence type="predicted"/>
<dbReference type="RefSeq" id="WP_016523362.1">
    <property type="nucleotide sequence ID" value="NZ_KE332517.1"/>
</dbReference>
<sequence>MLKTIKRRILLIETLLVFLLPAMAVYSQTVNRELQQMNTSYALQYLQKAAALYTDANYAEALEYVEKGMTFDDSFADFFYLKAQCLIQLNGTRAQCLDAAEAALASGLKLRIYNRDNLVLLLARLYTETERYNEAIQVLDSLAFDSADRDFYCASALYGLGRDGQAREVIETALNRWSFDLRFPRLFFLQERDKAMTRAGKKLADSLLQQLYVWIEQEPSLAVYAAPFDPNPQENSRRLKVYRNMHAADSEKLDARTQLAAVLAELRYGVIDEKTAIKEFFDVTVADHLPQKANVKASVFALYSDQLIELCRLTGTDAMRKEIGNRLKTFSGVLLEDDNRDGISNAAVFFEQGRPVSAFFDLNQDEVYEYQVQCNFGAPDLIVTAKNGYAVQYDSYPAVHSIVQKAEKREYIMRPLTFRWEPVAQTELDLRLRDTDAEAPAFFTLRLRNNARLLQEHDFIFSVLYSEEPAPSDTNAVMRMHFEDGRIISAEIKTGTQTLALARYRNGVLAQKEYDYDGDGFFEVLEQYSKQGKLDKISVDINKNKVFEYYELYKTDGTVIKNWDENEDGTPEIQYTQFPSGNAQTVWKHRYSGLPVSVYYKKGTPERLTIGKTSVPLIKDPQYNVYWLEMRPSFSDKVAEKLTALFKDTDSDVEARTILIGSYELYAVRSEGAVFVQMLRVPVRAAPVKAEGRK</sequence>
<protein>
    <recommendedName>
        <fullName evidence="3">Tetratricopeptide repeat protein</fullName>
    </recommendedName>
</protein>
<accession>A0AA87TEQ9</accession>
<evidence type="ECO:0000313" key="1">
    <source>
        <dbReference type="EMBL" id="EPF28523.1"/>
    </source>
</evidence>
<dbReference type="EMBL" id="ATFE01000011">
    <property type="protein sequence ID" value="EPF28523.1"/>
    <property type="molecule type" value="Genomic_DNA"/>
</dbReference>
<comment type="caution">
    <text evidence="1">The sequence shown here is derived from an EMBL/GenBank/DDBJ whole genome shotgun (WGS) entry which is preliminary data.</text>
</comment>
<dbReference type="Gene3D" id="1.25.40.10">
    <property type="entry name" value="Tetratricopeptide repeat domain"/>
    <property type="match status" value="1"/>
</dbReference>
<evidence type="ECO:0008006" key="3">
    <source>
        <dbReference type="Google" id="ProtNLM"/>
    </source>
</evidence>